<name>A0A151RZR8_CAJCA</name>
<dbReference type="PANTHER" id="PTHR34371:SF6">
    <property type="entry name" value="MEMBRANE-ASSOCIATED KINASE REGULATOR 6"/>
    <property type="match status" value="1"/>
</dbReference>
<dbReference type="AlphaFoldDB" id="A0A151RZR8"/>
<dbReference type="Gramene" id="C.cajan_30677.t">
    <property type="protein sequence ID" value="C.cajan_30677.t"/>
    <property type="gene ID" value="C.cajan_30677"/>
</dbReference>
<gene>
    <name evidence="2" type="ORF">KK1_030327</name>
</gene>
<evidence type="ECO:0000313" key="2">
    <source>
        <dbReference type="EMBL" id="KYP48036.1"/>
    </source>
</evidence>
<dbReference type="OMA" id="WGSFRKN"/>
<feature type="region of interest" description="Disordered" evidence="1">
    <location>
        <begin position="1"/>
        <end position="66"/>
    </location>
</feature>
<evidence type="ECO:0000313" key="3">
    <source>
        <dbReference type="Proteomes" id="UP000075243"/>
    </source>
</evidence>
<proteinExistence type="predicted"/>
<dbReference type="PANTHER" id="PTHR34371">
    <property type="entry name" value="OS01G0551000 PROTEIN"/>
    <property type="match status" value="1"/>
</dbReference>
<dbReference type="Proteomes" id="UP000075243">
    <property type="component" value="Unassembled WGS sequence"/>
</dbReference>
<dbReference type="EMBL" id="KQ483510">
    <property type="protein sequence ID" value="KYP48036.1"/>
    <property type="molecule type" value="Genomic_DNA"/>
</dbReference>
<feature type="compositionally biased region" description="Pro residues" evidence="1">
    <location>
        <begin position="26"/>
        <end position="35"/>
    </location>
</feature>
<protein>
    <submittedName>
        <fullName evidence="2">Uncharacterized protein</fullName>
    </submittedName>
</protein>
<evidence type="ECO:0000256" key="1">
    <source>
        <dbReference type="SAM" id="MobiDB-lite"/>
    </source>
</evidence>
<feature type="compositionally biased region" description="Polar residues" evidence="1">
    <location>
        <begin position="1"/>
        <end position="11"/>
    </location>
</feature>
<keyword evidence="3" id="KW-1185">Reference proteome</keyword>
<sequence length="207" mass="23751">MESESENSNHLVQEPTYTPTKRSRPSTPPPPPPPETAISVPFKWEEAPGKPRHCHRESEPEKSAVKTLELPPRLLFLLETKNVDGPSPTTVLDGPYVGRALSFTTSYRTPRAHWNSNFGSSRWSGYKKISTHDADEGNFDFSHHFTTVPQPKPNVKITRLHRTRTFWTLSKPSSHMWASIYESFKQVVPWRRKQQTQKKCASKFDIV</sequence>
<organism evidence="2 3">
    <name type="scientific">Cajanus cajan</name>
    <name type="common">Pigeon pea</name>
    <name type="synonym">Cajanus indicus</name>
    <dbReference type="NCBI Taxonomy" id="3821"/>
    <lineage>
        <taxon>Eukaryota</taxon>
        <taxon>Viridiplantae</taxon>
        <taxon>Streptophyta</taxon>
        <taxon>Embryophyta</taxon>
        <taxon>Tracheophyta</taxon>
        <taxon>Spermatophyta</taxon>
        <taxon>Magnoliopsida</taxon>
        <taxon>eudicotyledons</taxon>
        <taxon>Gunneridae</taxon>
        <taxon>Pentapetalae</taxon>
        <taxon>rosids</taxon>
        <taxon>fabids</taxon>
        <taxon>Fabales</taxon>
        <taxon>Fabaceae</taxon>
        <taxon>Papilionoideae</taxon>
        <taxon>50 kb inversion clade</taxon>
        <taxon>NPAAA clade</taxon>
        <taxon>indigoferoid/millettioid clade</taxon>
        <taxon>Phaseoleae</taxon>
        <taxon>Cajanus</taxon>
    </lineage>
</organism>
<dbReference type="STRING" id="3821.A0A151RZR8"/>
<accession>A0A151RZR8</accession>
<reference evidence="2" key="1">
    <citation type="journal article" date="2012" name="Nat. Biotechnol.">
        <title>Draft genome sequence of pigeonpea (Cajanus cajan), an orphan legume crop of resource-poor farmers.</title>
        <authorList>
            <person name="Varshney R.K."/>
            <person name="Chen W."/>
            <person name="Li Y."/>
            <person name="Bharti A.K."/>
            <person name="Saxena R.K."/>
            <person name="Schlueter J.A."/>
            <person name="Donoghue M.T."/>
            <person name="Azam S."/>
            <person name="Fan G."/>
            <person name="Whaley A.M."/>
            <person name="Farmer A.D."/>
            <person name="Sheridan J."/>
            <person name="Iwata A."/>
            <person name="Tuteja R."/>
            <person name="Penmetsa R.V."/>
            <person name="Wu W."/>
            <person name="Upadhyaya H.D."/>
            <person name="Yang S.P."/>
            <person name="Shah T."/>
            <person name="Saxena K.B."/>
            <person name="Michael T."/>
            <person name="McCombie W.R."/>
            <person name="Yang B."/>
            <person name="Zhang G."/>
            <person name="Yang H."/>
            <person name="Wang J."/>
            <person name="Spillane C."/>
            <person name="Cook D.R."/>
            <person name="May G.D."/>
            <person name="Xu X."/>
            <person name="Jackson S.A."/>
        </authorList>
    </citation>
    <scope>NUCLEOTIDE SEQUENCE [LARGE SCALE GENOMIC DNA]</scope>
</reference>